<feature type="region of interest" description="Disordered" evidence="1">
    <location>
        <begin position="63"/>
        <end position="89"/>
    </location>
</feature>
<dbReference type="VEuPathDB" id="TriTrypDB:C4B63_14g39"/>
<feature type="compositionally biased region" description="Basic residues" evidence="1">
    <location>
        <begin position="136"/>
        <end position="152"/>
    </location>
</feature>
<dbReference type="Proteomes" id="UP000246121">
    <property type="component" value="Unassembled WGS sequence"/>
</dbReference>
<dbReference type="VEuPathDB" id="TriTrypDB:TcCL_ESM12453"/>
<dbReference type="VEuPathDB" id="TriTrypDB:TcBrA4_0012970"/>
<dbReference type="VEuPathDB" id="TriTrypDB:C3747_33g81"/>
<proteinExistence type="predicted"/>
<dbReference type="VEuPathDB" id="TriTrypDB:TcG_06526"/>
<organism evidence="2 3">
    <name type="scientific">Trypanosoma cruzi</name>
    <dbReference type="NCBI Taxonomy" id="5693"/>
    <lineage>
        <taxon>Eukaryota</taxon>
        <taxon>Discoba</taxon>
        <taxon>Euglenozoa</taxon>
        <taxon>Kinetoplastea</taxon>
        <taxon>Metakinetoplastina</taxon>
        <taxon>Trypanosomatida</taxon>
        <taxon>Trypanosomatidae</taxon>
        <taxon>Trypanosoma</taxon>
        <taxon>Schizotrypanum</taxon>
    </lineage>
</organism>
<dbReference type="VEuPathDB" id="TriTrypDB:TCDM_14502"/>
<accession>A0A2V2VQJ8</accession>
<reference evidence="2 3" key="1">
    <citation type="journal article" date="2018" name="Microb. Genom.">
        <title>Expanding an expanded genome: long-read sequencing of Trypanosoma cruzi.</title>
        <authorList>
            <person name="Berna L."/>
            <person name="Rodriguez M."/>
            <person name="Chiribao M.L."/>
            <person name="Parodi-Talice A."/>
            <person name="Pita S."/>
            <person name="Rijo G."/>
            <person name="Alvarez-Valin F."/>
            <person name="Robello C."/>
        </authorList>
    </citation>
    <scope>NUCLEOTIDE SEQUENCE [LARGE SCALE GENOMIC DNA]</scope>
    <source>
        <strain evidence="2 3">Dm28c</strain>
    </source>
</reference>
<dbReference type="OrthoDB" id="248585at2759"/>
<sequence>MLRRVCAFRRGNAMPVLCAGRWVSKKQNSVRVALATAAARHAKKTSSPQAFTAPLVLRGQVRPVQLASGEGKKRPQPKKGVDSRRRMTEATAMKKRYALKRRALKGPQRQPAASRKFASTATLLRSEATSPVAQKGVRKGRPHAHTVQKKKYNKRVAAIAKLWRMQKKKTQKTTPASHSRK</sequence>
<dbReference type="AlphaFoldDB" id="A0A2V2VQJ8"/>
<evidence type="ECO:0000313" key="3">
    <source>
        <dbReference type="Proteomes" id="UP000246121"/>
    </source>
</evidence>
<dbReference type="VEuPathDB" id="TriTrypDB:BCY84_11305"/>
<feature type="compositionally biased region" description="Basic and acidic residues" evidence="1">
    <location>
        <begin position="79"/>
        <end position="88"/>
    </location>
</feature>
<gene>
    <name evidence="2" type="ORF">C4B63_14g39</name>
</gene>
<protein>
    <submittedName>
        <fullName evidence="2">Uncharacterized protein</fullName>
    </submittedName>
</protein>
<name>A0A2V2VQJ8_TRYCR</name>
<dbReference type="VEuPathDB" id="TriTrypDB:TcCLB.508727.50"/>
<comment type="caution">
    <text evidence="2">The sequence shown here is derived from an EMBL/GenBank/DDBJ whole genome shotgun (WGS) entry which is preliminary data.</text>
</comment>
<evidence type="ECO:0000256" key="1">
    <source>
        <dbReference type="SAM" id="MobiDB-lite"/>
    </source>
</evidence>
<dbReference type="EMBL" id="PRFA01000014">
    <property type="protein sequence ID" value="PWU97702.1"/>
    <property type="molecule type" value="Genomic_DNA"/>
</dbReference>
<evidence type="ECO:0000313" key="2">
    <source>
        <dbReference type="EMBL" id="PWU97702.1"/>
    </source>
</evidence>
<feature type="region of interest" description="Disordered" evidence="1">
    <location>
        <begin position="126"/>
        <end position="152"/>
    </location>
</feature>